<dbReference type="Gene3D" id="3.40.50.300">
    <property type="entry name" value="P-loop containing nucleotide triphosphate hydrolases"/>
    <property type="match status" value="1"/>
</dbReference>
<dbReference type="RefSeq" id="WP_020852243.1">
    <property type="nucleotide sequence ID" value="NZ_CP006697.1"/>
</dbReference>
<evidence type="ECO:0000259" key="1">
    <source>
        <dbReference type="Pfam" id="PF01656"/>
    </source>
</evidence>
<evidence type="ECO:0000313" key="3">
    <source>
        <dbReference type="Proteomes" id="UP000027215"/>
    </source>
</evidence>
<accession>A0A060HE64</accession>
<sequence>MSAKSVKKHPNNSIHFTLQGKGGVGKSLVSSLLAQYFNSIDGCTVKCVDTDPVNQTLSNYKALNAQHIQLMNGSKINERNFDHLMERLMTEEGIFVVDNGASSFVPLSNYLIENNAISMLKESGRNVFIHSVLTGGQALMDTLAGFKSLAEQADTNNIVIWLNEYFGAIEANGKTFTEMKVYTENAHKVRGIVRIIERNQDTFGKDMEVMASKKLTFSEVLSGTDFTLMAKQRIKTVQRELNEQLNAIGF</sequence>
<dbReference type="Proteomes" id="UP000027215">
    <property type="component" value="Plasmid unnamed1"/>
</dbReference>
<dbReference type="SUPFAM" id="SSF52540">
    <property type="entry name" value="P-loop containing nucleoside triphosphate hydrolases"/>
    <property type="match status" value="1"/>
</dbReference>
<protein>
    <submittedName>
        <fullName evidence="2">Conjugal transfer protein TraL</fullName>
    </submittedName>
</protein>
<dbReference type="InterPro" id="IPR002586">
    <property type="entry name" value="CobQ/CobB/MinD/ParA_Nub-bd_dom"/>
</dbReference>
<geneLocation type="plasmid" evidence="2 3">
    <name>unnamed1</name>
</geneLocation>
<dbReference type="PATRIC" id="fig|155920.8.peg.3256"/>
<organism evidence="2 3">
    <name type="scientific">Xylella fastidiosa subsp. sandyi Ann-1</name>
    <dbReference type="NCBI Taxonomy" id="155920"/>
    <lineage>
        <taxon>Bacteria</taxon>
        <taxon>Pseudomonadati</taxon>
        <taxon>Pseudomonadota</taxon>
        <taxon>Gammaproteobacteria</taxon>
        <taxon>Lysobacterales</taxon>
        <taxon>Lysobacteraceae</taxon>
        <taxon>Xylella</taxon>
    </lineage>
</organism>
<dbReference type="AlphaFoldDB" id="A0A060HE64"/>
<name>A0A060HE64_XYLFS</name>
<dbReference type="Pfam" id="PF01656">
    <property type="entry name" value="CbiA"/>
    <property type="match status" value="1"/>
</dbReference>
<dbReference type="KEGG" id="xfs:D934_13770"/>
<reference evidence="2 3" key="1">
    <citation type="submission" date="2013-08" db="EMBL/GenBank/DDBJ databases">
        <title>Xylella fastidiosa sandyi ann1 annotation.</title>
        <authorList>
            <person name="Stouthamer R."/>
            <person name="Nunney L."/>
        </authorList>
    </citation>
    <scope>NUCLEOTIDE SEQUENCE [LARGE SCALE GENOMIC DNA]</scope>
    <source>
        <strain evidence="3">ann-1</strain>
        <plasmid evidence="3">Plasmid unnamed1</plasmid>
    </source>
</reference>
<keyword evidence="2" id="KW-0614">Plasmid</keyword>
<proteinExistence type="predicted"/>
<dbReference type="HOGENOM" id="CLU_076039_0_0_6"/>
<dbReference type="EMBL" id="CP006697">
    <property type="protein sequence ID" value="AIC11711.1"/>
    <property type="molecule type" value="Genomic_DNA"/>
</dbReference>
<dbReference type="InterPro" id="IPR027417">
    <property type="entry name" value="P-loop_NTPase"/>
</dbReference>
<evidence type="ECO:0000313" key="2">
    <source>
        <dbReference type="EMBL" id="AIC11711.1"/>
    </source>
</evidence>
<feature type="domain" description="CobQ/CobB/MinD/ParA nucleotide binding" evidence="1">
    <location>
        <begin position="19"/>
        <end position="193"/>
    </location>
</feature>
<gene>
    <name evidence="2" type="ORF">D934_13770</name>
</gene>